<proteinExistence type="predicted"/>
<name>A0A7S4GA76_9EUGL</name>
<reference evidence="1" key="1">
    <citation type="submission" date="2021-01" db="EMBL/GenBank/DDBJ databases">
        <authorList>
            <person name="Corre E."/>
            <person name="Pelletier E."/>
            <person name="Niang G."/>
            <person name="Scheremetjew M."/>
            <person name="Finn R."/>
            <person name="Kale V."/>
            <person name="Holt S."/>
            <person name="Cochrane G."/>
            <person name="Meng A."/>
            <person name="Brown T."/>
            <person name="Cohen L."/>
        </authorList>
    </citation>
    <scope>NUCLEOTIDE SEQUENCE</scope>
    <source>
        <strain evidence="1">CCMP1594</strain>
    </source>
</reference>
<dbReference type="AlphaFoldDB" id="A0A7S4GA76"/>
<dbReference type="EMBL" id="HBJA01120311">
    <property type="protein sequence ID" value="CAE0830110.1"/>
    <property type="molecule type" value="Transcribed_RNA"/>
</dbReference>
<organism evidence="1">
    <name type="scientific">Eutreptiella gymnastica</name>
    <dbReference type="NCBI Taxonomy" id="73025"/>
    <lineage>
        <taxon>Eukaryota</taxon>
        <taxon>Discoba</taxon>
        <taxon>Euglenozoa</taxon>
        <taxon>Euglenida</taxon>
        <taxon>Spirocuta</taxon>
        <taxon>Euglenophyceae</taxon>
        <taxon>Eutreptiales</taxon>
        <taxon>Eutreptiaceae</taxon>
        <taxon>Eutreptiella</taxon>
    </lineage>
</organism>
<gene>
    <name evidence="1" type="ORF">EGYM00163_LOCUS41390</name>
</gene>
<accession>A0A7S4GA76</accession>
<sequence>MQWHTISSRKIDRRQWIIASNALLKSMVGHAPSLCPFQTESREGRCSSIHQPFMNPFCSLGTICTRFSRHNFSTLVRHLILQFRRVIGRSAENVGIPSPLQGFQKLQKAVQGKKSEIQEEAHAAQVPMPFAGVGGNKDRIQAPIQTGHKTAAPHASCTSRGPHALKLANVTKTQSVQV</sequence>
<evidence type="ECO:0000313" key="1">
    <source>
        <dbReference type="EMBL" id="CAE0830110.1"/>
    </source>
</evidence>
<protein>
    <submittedName>
        <fullName evidence="1">Uncharacterized protein</fullName>
    </submittedName>
</protein>